<accession>A0AAF1C1U5</accession>
<dbReference type="EMBL" id="CP138348">
    <property type="protein sequence ID" value="WPF89017.1"/>
    <property type="molecule type" value="Genomic_DNA"/>
</dbReference>
<dbReference type="AlphaFoldDB" id="A0AAF1C1U5"/>
<dbReference type="RefSeq" id="WP_320001711.1">
    <property type="nucleotide sequence ID" value="NZ_CP138348.1"/>
</dbReference>
<dbReference type="GO" id="GO:0016192">
    <property type="term" value="P:vesicle-mediated transport"/>
    <property type="evidence" value="ECO:0007669"/>
    <property type="project" value="InterPro"/>
</dbReference>
<dbReference type="InterPro" id="IPR010989">
    <property type="entry name" value="SNARE"/>
</dbReference>
<sequence length="119" mass="13915">MTKLVVLNLGAGNLNDGFPHIIARLRANQGTIEQQFVGSLPPASELENLNHQWQSLYYALHQRFDVAKRRLRLFEVETQEMTNVSVVTFQELCQEDVIYKYQKKLKEIMDNYMINIDNK</sequence>
<organism evidence="1">
    <name type="scientific">Cyanobacterium aponinum AL20115</name>
    <dbReference type="NCBI Taxonomy" id="3090662"/>
    <lineage>
        <taxon>Bacteria</taxon>
        <taxon>Bacillati</taxon>
        <taxon>Cyanobacteriota</taxon>
        <taxon>Cyanophyceae</taxon>
        <taxon>Oscillatoriophycideae</taxon>
        <taxon>Chroococcales</taxon>
        <taxon>Geminocystaceae</taxon>
        <taxon>Cyanobacterium</taxon>
    </lineage>
</organism>
<gene>
    <name evidence="1" type="ORF">SAY89_01720</name>
</gene>
<evidence type="ECO:0000313" key="1">
    <source>
        <dbReference type="EMBL" id="WPF89017.1"/>
    </source>
</evidence>
<protein>
    <submittedName>
        <fullName evidence="1">Uncharacterized protein</fullName>
    </submittedName>
</protein>
<proteinExistence type="predicted"/>
<dbReference type="GO" id="GO:0016020">
    <property type="term" value="C:membrane"/>
    <property type="evidence" value="ECO:0007669"/>
    <property type="project" value="InterPro"/>
</dbReference>
<dbReference type="SUPFAM" id="SSF47661">
    <property type="entry name" value="t-snare proteins"/>
    <property type="match status" value="1"/>
</dbReference>
<name>A0AAF1C1U5_9CHRO</name>
<reference evidence="1" key="1">
    <citation type="submission" date="2023-11" db="EMBL/GenBank/DDBJ databases">
        <title>Genome sequence of Cyanobacterium aponinum BCRC AL20115.</title>
        <authorList>
            <person name="Chang H.-Y."/>
            <person name="Lin K.-M."/>
            <person name="Hsueh H.-T."/>
            <person name="Chu H.-A."/>
            <person name="Kuo C.-H."/>
        </authorList>
    </citation>
    <scope>NUCLEOTIDE SEQUENCE</scope>
    <source>
        <strain evidence="1">AL20115</strain>
    </source>
</reference>